<evidence type="ECO:0000256" key="11">
    <source>
        <dbReference type="ARBA" id="ARBA00023136"/>
    </source>
</evidence>
<comment type="subcellular location">
    <subcellularLocation>
        <location evidence="2">Cell inner membrane</location>
        <topology evidence="2">Single-pass type II membrane protein</topology>
    </subcellularLocation>
    <subcellularLocation>
        <location evidence="12">Cell membrane</location>
        <topology evidence="12">Single-pass type II membrane protein</topology>
    </subcellularLocation>
</comment>
<keyword evidence="6" id="KW-1003">Cell membrane</keyword>
<keyword evidence="9 12" id="KW-0653">Protein transport</keyword>
<evidence type="ECO:0000256" key="10">
    <source>
        <dbReference type="ARBA" id="ARBA00022989"/>
    </source>
</evidence>
<dbReference type="EMBL" id="PDZR01000007">
    <property type="protein sequence ID" value="PNG26386.1"/>
    <property type="molecule type" value="Genomic_DNA"/>
</dbReference>
<proteinExistence type="inferred from homology"/>
<dbReference type="InterPro" id="IPR003400">
    <property type="entry name" value="ExbD"/>
</dbReference>
<dbReference type="GO" id="GO:0005886">
    <property type="term" value="C:plasma membrane"/>
    <property type="evidence" value="ECO:0007669"/>
    <property type="project" value="UniProtKB-SubCell"/>
</dbReference>
<comment type="function">
    <text evidence="1">Involved in the TonB-dependent energy-dependent transport of various receptor-bound substrates.</text>
</comment>
<dbReference type="Gene3D" id="3.30.420.270">
    <property type="match status" value="1"/>
</dbReference>
<dbReference type="Proteomes" id="UP000236286">
    <property type="component" value="Unassembled WGS sequence"/>
</dbReference>
<evidence type="ECO:0000256" key="12">
    <source>
        <dbReference type="RuleBase" id="RU003879"/>
    </source>
</evidence>
<accession>A0A2J7TI01</accession>
<evidence type="ECO:0000313" key="15">
    <source>
        <dbReference type="Proteomes" id="UP000236286"/>
    </source>
</evidence>
<dbReference type="GO" id="GO:0015031">
    <property type="term" value="P:protein transport"/>
    <property type="evidence" value="ECO:0007669"/>
    <property type="project" value="UniProtKB-KW"/>
</dbReference>
<sequence length="127" mass="14500">MDERPFESLNVIPFVDIMLVLFTIVLTTANFIATGRVPMSLPQASRAPVEKHQDKTIELNANGEIYFDGEIFAQDIFENRLRALPPETTFLVRADRTLAFQRFIDVADLLKRLNFTRVAVQTQSVSR</sequence>
<evidence type="ECO:0000256" key="13">
    <source>
        <dbReference type="SAM" id="Phobius"/>
    </source>
</evidence>
<evidence type="ECO:0000256" key="4">
    <source>
        <dbReference type="ARBA" id="ARBA00011471"/>
    </source>
</evidence>
<keyword evidence="8 12" id="KW-0812">Transmembrane</keyword>
<evidence type="ECO:0000256" key="3">
    <source>
        <dbReference type="ARBA" id="ARBA00005811"/>
    </source>
</evidence>
<comment type="subunit">
    <text evidence="4">The accessory proteins ExbB and ExbD seem to form a complex with TonB.</text>
</comment>
<evidence type="ECO:0000256" key="8">
    <source>
        <dbReference type="ARBA" id="ARBA00022692"/>
    </source>
</evidence>
<keyword evidence="7" id="KW-0997">Cell inner membrane</keyword>
<evidence type="ECO:0000256" key="1">
    <source>
        <dbReference type="ARBA" id="ARBA00003540"/>
    </source>
</evidence>
<evidence type="ECO:0000256" key="7">
    <source>
        <dbReference type="ARBA" id="ARBA00022519"/>
    </source>
</evidence>
<comment type="similarity">
    <text evidence="3 12">Belongs to the ExbD/TolR family.</text>
</comment>
<evidence type="ECO:0000256" key="5">
    <source>
        <dbReference type="ARBA" id="ARBA00022448"/>
    </source>
</evidence>
<dbReference type="GO" id="GO:0022857">
    <property type="term" value="F:transmembrane transporter activity"/>
    <property type="evidence" value="ECO:0007669"/>
    <property type="project" value="InterPro"/>
</dbReference>
<dbReference type="OrthoDB" id="8858387at2"/>
<reference evidence="14 15" key="1">
    <citation type="submission" date="2017-10" db="EMBL/GenBank/DDBJ databases">
        <title>Genome announcement of Methylocella silvestris TVC from permafrost.</title>
        <authorList>
            <person name="Wang J."/>
            <person name="Geng K."/>
            <person name="Ul-Haque F."/>
            <person name="Crombie A.T."/>
            <person name="Street L.E."/>
            <person name="Wookey P.A."/>
            <person name="Murrell J.C."/>
            <person name="Pratscher J."/>
        </authorList>
    </citation>
    <scope>NUCLEOTIDE SEQUENCE [LARGE SCALE GENOMIC DNA]</scope>
    <source>
        <strain evidence="14 15">TVC</strain>
    </source>
</reference>
<gene>
    <name evidence="14" type="ORF">CR492_08230</name>
</gene>
<name>A0A2J7TI01_METSI</name>
<evidence type="ECO:0000256" key="9">
    <source>
        <dbReference type="ARBA" id="ARBA00022927"/>
    </source>
</evidence>
<evidence type="ECO:0000313" key="14">
    <source>
        <dbReference type="EMBL" id="PNG26386.1"/>
    </source>
</evidence>
<keyword evidence="5 12" id="KW-0813">Transport</keyword>
<organism evidence="14 15">
    <name type="scientific">Methylocella silvestris</name>
    <dbReference type="NCBI Taxonomy" id="199596"/>
    <lineage>
        <taxon>Bacteria</taxon>
        <taxon>Pseudomonadati</taxon>
        <taxon>Pseudomonadota</taxon>
        <taxon>Alphaproteobacteria</taxon>
        <taxon>Hyphomicrobiales</taxon>
        <taxon>Beijerinckiaceae</taxon>
        <taxon>Methylocella</taxon>
    </lineage>
</organism>
<dbReference type="AlphaFoldDB" id="A0A2J7TI01"/>
<comment type="caution">
    <text evidence="14">The sequence shown here is derived from an EMBL/GenBank/DDBJ whole genome shotgun (WGS) entry which is preliminary data.</text>
</comment>
<evidence type="ECO:0000256" key="2">
    <source>
        <dbReference type="ARBA" id="ARBA00004249"/>
    </source>
</evidence>
<evidence type="ECO:0000256" key="6">
    <source>
        <dbReference type="ARBA" id="ARBA00022475"/>
    </source>
</evidence>
<keyword evidence="11 13" id="KW-0472">Membrane</keyword>
<dbReference type="PANTHER" id="PTHR30558">
    <property type="entry name" value="EXBD MEMBRANE COMPONENT OF PMF-DRIVEN MACROMOLECULE IMPORT SYSTEM"/>
    <property type="match status" value="1"/>
</dbReference>
<dbReference type="Pfam" id="PF02472">
    <property type="entry name" value="ExbD"/>
    <property type="match status" value="1"/>
</dbReference>
<dbReference type="PANTHER" id="PTHR30558:SF12">
    <property type="entry name" value="BIOPOLYMER TRANSPORT PROTEIN EXBD"/>
    <property type="match status" value="1"/>
</dbReference>
<feature type="transmembrane region" description="Helical" evidence="13">
    <location>
        <begin position="12"/>
        <end position="33"/>
    </location>
</feature>
<keyword evidence="10 13" id="KW-1133">Transmembrane helix</keyword>
<dbReference type="RefSeq" id="WP_102843270.1">
    <property type="nucleotide sequence ID" value="NZ_PDZR01000007.1"/>
</dbReference>
<protein>
    <submittedName>
        <fullName evidence="14">Biopolymer transporter ExbD</fullName>
    </submittedName>
</protein>